<dbReference type="InterPro" id="IPR052419">
    <property type="entry name" value="5_3-deoxyribonucleotidase-like"/>
</dbReference>
<dbReference type="AlphaFoldDB" id="A0A9P8AEJ2"/>
<reference evidence="1" key="1">
    <citation type="journal article" date="2021" name="Genome Biol. Evol.">
        <title>The assembled and annotated genome of the fairy-ring fungus Marasmius oreades.</title>
        <authorList>
            <person name="Hiltunen M."/>
            <person name="Ament-Velasquez S.L."/>
            <person name="Johannesson H."/>
        </authorList>
    </citation>
    <scope>NUCLEOTIDE SEQUENCE</scope>
    <source>
        <strain evidence="1">03SP1</strain>
    </source>
</reference>
<gene>
    <name evidence="1" type="ORF">E1B28_000818</name>
</gene>
<dbReference type="GeneID" id="66069894"/>
<accession>A0A9P8AEJ2</accession>
<evidence type="ECO:0000313" key="2">
    <source>
        <dbReference type="Proteomes" id="UP001049176"/>
    </source>
</evidence>
<dbReference type="CDD" id="cd01427">
    <property type="entry name" value="HAD_like"/>
    <property type="match status" value="1"/>
</dbReference>
<dbReference type="InterPro" id="IPR036412">
    <property type="entry name" value="HAD-like_sf"/>
</dbReference>
<protein>
    <submittedName>
        <fullName evidence="1">Uncharacterized protein</fullName>
    </submittedName>
</protein>
<dbReference type="Gene3D" id="3.40.50.1000">
    <property type="entry name" value="HAD superfamily/HAD-like"/>
    <property type="match status" value="1"/>
</dbReference>
<dbReference type="KEGG" id="more:E1B28_000818"/>
<dbReference type="OrthoDB" id="10248475at2759"/>
<dbReference type="EMBL" id="CM032181">
    <property type="protein sequence ID" value="KAG7098921.1"/>
    <property type="molecule type" value="Genomic_DNA"/>
</dbReference>
<dbReference type="InterPro" id="IPR023214">
    <property type="entry name" value="HAD_sf"/>
</dbReference>
<name>A0A9P8AEJ2_9AGAR</name>
<dbReference type="PANTHER" id="PTHR35134:SF2">
    <property type="entry name" value="NUCLEOTIDASE YQFW-RELATED"/>
    <property type="match status" value="1"/>
</dbReference>
<dbReference type="PANTHER" id="PTHR35134">
    <property type="entry name" value="NUCLEOTIDASE YQFW-RELATED"/>
    <property type="match status" value="1"/>
</dbReference>
<comment type="caution">
    <text evidence="1">The sequence shown here is derived from an EMBL/GenBank/DDBJ whole genome shotgun (WGS) entry which is preliminary data.</text>
</comment>
<keyword evidence="2" id="KW-1185">Reference proteome</keyword>
<proteinExistence type="predicted"/>
<dbReference type="SUPFAM" id="SSF56784">
    <property type="entry name" value="HAD-like"/>
    <property type="match status" value="1"/>
</dbReference>
<dbReference type="Proteomes" id="UP001049176">
    <property type="component" value="Chromosome 1"/>
</dbReference>
<sequence>MELSDFYYFYYWKNPYWGNLQETFSKVKDFYATQRIYDAQPVAGAREGVQALRDMGFRLIIVTARSRDVQEDSWKWVDKWFHGLFDSVVCTGQFTDADTNSREVVTKLSKAEVCDGLNAILLIDDSSENALQVSTASPPIRRTPVLLFGDYEWNSRLTSAADAIDTRFRLRVVRSFGRRRD</sequence>
<evidence type="ECO:0000313" key="1">
    <source>
        <dbReference type="EMBL" id="KAG7098921.1"/>
    </source>
</evidence>
<dbReference type="RefSeq" id="XP_043015391.1">
    <property type="nucleotide sequence ID" value="XM_043146688.1"/>
</dbReference>
<organism evidence="1 2">
    <name type="scientific">Marasmius oreades</name>
    <name type="common">fairy-ring Marasmius</name>
    <dbReference type="NCBI Taxonomy" id="181124"/>
    <lineage>
        <taxon>Eukaryota</taxon>
        <taxon>Fungi</taxon>
        <taxon>Dikarya</taxon>
        <taxon>Basidiomycota</taxon>
        <taxon>Agaricomycotina</taxon>
        <taxon>Agaricomycetes</taxon>
        <taxon>Agaricomycetidae</taxon>
        <taxon>Agaricales</taxon>
        <taxon>Marasmiineae</taxon>
        <taxon>Marasmiaceae</taxon>
        <taxon>Marasmius</taxon>
    </lineage>
</organism>